<keyword evidence="3" id="KW-1185">Reference proteome</keyword>
<name>G3JC70_CORMM</name>
<dbReference type="RefSeq" id="XP_006668071.1">
    <property type="nucleotide sequence ID" value="XM_006668008.1"/>
</dbReference>
<gene>
    <name evidence="2" type="ORF">CCM_02856</name>
</gene>
<dbReference type="InParanoid" id="G3JC70"/>
<protein>
    <submittedName>
        <fullName evidence="2">Uncharacterized protein</fullName>
    </submittedName>
</protein>
<dbReference type="EMBL" id="JH126400">
    <property type="protein sequence ID" value="EGX94585.1"/>
    <property type="molecule type" value="Genomic_DNA"/>
</dbReference>
<organism evidence="2 3">
    <name type="scientific">Cordyceps militaris (strain CM01)</name>
    <name type="common">Caterpillar fungus</name>
    <dbReference type="NCBI Taxonomy" id="983644"/>
    <lineage>
        <taxon>Eukaryota</taxon>
        <taxon>Fungi</taxon>
        <taxon>Dikarya</taxon>
        <taxon>Ascomycota</taxon>
        <taxon>Pezizomycotina</taxon>
        <taxon>Sordariomycetes</taxon>
        <taxon>Hypocreomycetidae</taxon>
        <taxon>Hypocreales</taxon>
        <taxon>Cordycipitaceae</taxon>
        <taxon>Cordyceps</taxon>
    </lineage>
</organism>
<feature type="region of interest" description="Disordered" evidence="1">
    <location>
        <begin position="1"/>
        <end position="24"/>
    </location>
</feature>
<dbReference type="Proteomes" id="UP000001610">
    <property type="component" value="Unassembled WGS sequence"/>
</dbReference>
<feature type="compositionally biased region" description="Polar residues" evidence="1">
    <location>
        <begin position="15"/>
        <end position="24"/>
    </location>
</feature>
<accession>G3JC70</accession>
<dbReference type="GeneID" id="18164883"/>
<dbReference type="HOGENOM" id="CLU_2542502_0_0_1"/>
<evidence type="ECO:0000313" key="2">
    <source>
        <dbReference type="EMBL" id="EGX94585.1"/>
    </source>
</evidence>
<proteinExistence type="predicted"/>
<evidence type="ECO:0000256" key="1">
    <source>
        <dbReference type="SAM" id="MobiDB-lite"/>
    </source>
</evidence>
<sequence>MASSAPVGHHGVQRISDQASARLEASSSTTRYILGLSARGGTKQLASLGDFWLLLFGYDHGVVSRGLDAFPRVAGRSNTHEYA</sequence>
<reference evidence="2 3" key="1">
    <citation type="journal article" date="2011" name="Genome Biol.">
        <title>Genome sequence of the insect pathogenic fungus Cordyceps militaris, a valued traditional Chinese medicine.</title>
        <authorList>
            <person name="Zheng P."/>
            <person name="Xia Y."/>
            <person name="Xiao G."/>
            <person name="Xiong C."/>
            <person name="Hu X."/>
            <person name="Zhang S."/>
            <person name="Zheng H."/>
            <person name="Huang Y."/>
            <person name="Zhou Y."/>
            <person name="Wang S."/>
            <person name="Zhao G.P."/>
            <person name="Liu X."/>
            <person name="St Leger R.J."/>
            <person name="Wang C."/>
        </authorList>
    </citation>
    <scope>NUCLEOTIDE SEQUENCE [LARGE SCALE GENOMIC DNA]</scope>
    <source>
        <strain evidence="2 3">CM01</strain>
    </source>
</reference>
<evidence type="ECO:0000313" key="3">
    <source>
        <dbReference type="Proteomes" id="UP000001610"/>
    </source>
</evidence>
<dbReference type="AlphaFoldDB" id="G3JC70"/>
<dbReference type="KEGG" id="cmt:CCM_02856"/>
<dbReference type="VEuPathDB" id="FungiDB:CCM_02856"/>